<dbReference type="KEGG" id="mind:mvi_39380"/>
<keyword evidence="3" id="KW-1185">Reference proteome</keyword>
<reference evidence="2 3" key="1">
    <citation type="submission" date="2014-11" db="EMBL/GenBank/DDBJ databases">
        <title>Comparative genomics of Methylobacterium species.</title>
        <authorList>
            <person name="Chaudhry V."/>
            <person name="Patil P.B."/>
        </authorList>
    </citation>
    <scope>NUCLEOTIDE SEQUENCE [LARGE SCALE GENOMIC DNA]</scope>
    <source>
        <strain evidence="2 3">SE3.6</strain>
    </source>
</reference>
<proteinExistence type="predicted"/>
<reference evidence="1" key="2">
    <citation type="submission" date="2020-11" db="EMBL/GenBank/DDBJ databases">
        <title>Complete genome sequence of a novel pathogenic Methylobacterium strain isolated from rice in Vietnam.</title>
        <authorList>
            <person name="Lai K."/>
            <person name="Okazaki S."/>
            <person name="Higashi K."/>
            <person name="Mori H."/>
            <person name="Toyoda A."/>
            <person name="Kurokawa K."/>
        </authorList>
    </citation>
    <scope>NUCLEOTIDE SEQUENCE</scope>
    <source>
        <strain evidence="1">VL1</strain>
    </source>
</reference>
<name>A0A0J6RQ47_9HYPH</name>
<evidence type="ECO:0000313" key="1">
    <source>
        <dbReference type="EMBL" id="BCM85477.1"/>
    </source>
</evidence>
<dbReference type="EMBL" id="AP024145">
    <property type="protein sequence ID" value="BCM85477.1"/>
    <property type="molecule type" value="Genomic_DNA"/>
</dbReference>
<dbReference type="Proteomes" id="UP000663508">
    <property type="component" value="Chromosome"/>
</dbReference>
<sequence>MIDAVRTATFGLLAASRQFDASAGRIARAGTGPGSDEPDLATAAADLVSARLQVRLNAAILGAADDATKRLLDIRA</sequence>
<accession>A0A0J6RQ47</accession>
<evidence type="ECO:0000313" key="3">
    <source>
        <dbReference type="Proteomes" id="UP000036471"/>
    </source>
</evidence>
<evidence type="ECO:0000313" key="4">
    <source>
        <dbReference type="Proteomes" id="UP000663508"/>
    </source>
</evidence>
<dbReference type="RefSeq" id="WP_048426312.1">
    <property type="nucleotide sequence ID" value="NZ_AP024145.1"/>
</dbReference>
<evidence type="ECO:0008006" key="5">
    <source>
        <dbReference type="Google" id="ProtNLM"/>
    </source>
</evidence>
<organism evidence="1 4">
    <name type="scientific">Methylobacterium indicum</name>
    <dbReference type="NCBI Taxonomy" id="1775910"/>
    <lineage>
        <taxon>Bacteria</taxon>
        <taxon>Pseudomonadati</taxon>
        <taxon>Pseudomonadota</taxon>
        <taxon>Alphaproteobacteria</taxon>
        <taxon>Hyphomicrobiales</taxon>
        <taxon>Methylobacteriaceae</taxon>
        <taxon>Methylobacterium</taxon>
    </lineage>
</organism>
<evidence type="ECO:0000313" key="2">
    <source>
        <dbReference type="EMBL" id="KMO23877.1"/>
    </source>
</evidence>
<dbReference type="AlphaFoldDB" id="A0A0J6RQ47"/>
<dbReference type="EMBL" id="JTHG01000098">
    <property type="protein sequence ID" value="KMO23877.1"/>
    <property type="molecule type" value="Genomic_DNA"/>
</dbReference>
<dbReference type="Proteomes" id="UP000036471">
    <property type="component" value="Unassembled WGS sequence"/>
</dbReference>
<protein>
    <recommendedName>
        <fullName evidence="5">Flagellar protein</fullName>
    </recommendedName>
</protein>
<gene>
    <name evidence="1" type="ORF">mvi_39380</name>
    <name evidence="2" type="ORF">QR79_12815</name>
</gene>